<keyword evidence="1" id="KW-0175">Coiled coil</keyword>
<accession>A0A9D4PJ57</accession>
<reference evidence="4" key="2">
    <citation type="submission" date="2021-09" db="EMBL/GenBank/DDBJ databases">
        <authorList>
            <person name="Jia N."/>
            <person name="Wang J."/>
            <person name="Shi W."/>
            <person name="Du L."/>
            <person name="Sun Y."/>
            <person name="Zhan W."/>
            <person name="Jiang J."/>
            <person name="Wang Q."/>
            <person name="Zhang B."/>
            <person name="Ji P."/>
            <person name="Sakyi L.B."/>
            <person name="Cui X."/>
            <person name="Yuan T."/>
            <person name="Jiang B."/>
            <person name="Yang W."/>
            <person name="Lam T.T.-Y."/>
            <person name="Chang Q."/>
            <person name="Ding S."/>
            <person name="Wang X."/>
            <person name="Zhu J."/>
            <person name="Ruan X."/>
            <person name="Zhao L."/>
            <person name="Wei J."/>
            <person name="Que T."/>
            <person name="Du C."/>
            <person name="Cheng J."/>
            <person name="Dai P."/>
            <person name="Han X."/>
            <person name="Huang E."/>
            <person name="Gao Y."/>
            <person name="Liu J."/>
            <person name="Shao H."/>
            <person name="Ye R."/>
            <person name="Li L."/>
            <person name="Wei W."/>
            <person name="Wang X."/>
            <person name="Wang C."/>
            <person name="Huo Q."/>
            <person name="Li W."/>
            <person name="Guo W."/>
            <person name="Chen H."/>
            <person name="Chen S."/>
            <person name="Zhou L."/>
            <person name="Zhou L."/>
            <person name="Ni X."/>
            <person name="Tian J."/>
            <person name="Zhou Y."/>
            <person name="Sheng Y."/>
            <person name="Liu T."/>
            <person name="Pan Y."/>
            <person name="Xia L."/>
            <person name="Li J."/>
            <person name="Zhao F."/>
            <person name="Cao W."/>
        </authorList>
    </citation>
    <scope>NUCLEOTIDE SEQUENCE</scope>
    <source>
        <strain evidence="4">Rsan-2018</strain>
        <tissue evidence="4">Larvae</tissue>
    </source>
</reference>
<dbReference type="InterPro" id="IPR044039">
    <property type="entry name" value="DUF5745"/>
</dbReference>
<dbReference type="OrthoDB" id="6501046at2759"/>
<reference evidence="4" key="1">
    <citation type="journal article" date="2020" name="Cell">
        <title>Large-Scale Comparative Analyses of Tick Genomes Elucidate Their Genetic Diversity and Vector Capacities.</title>
        <authorList>
            <consortium name="Tick Genome and Microbiome Consortium (TIGMIC)"/>
            <person name="Jia N."/>
            <person name="Wang J."/>
            <person name="Shi W."/>
            <person name="Du L."/>
            <person name="Sun Y."/>
            <person name="Zhan W."/>
            <person name="Jiang J.F."/>
            <person name="Wang Q."/>
            <person name="Zhang B."/>
            <person name="Ji P."/>
            <person name="Bell-Sakyi L."/>
            <person name="Cui X.M."/>
            <person name="Yuan T.T."/>
            <person name="Jiang B.G."/>
            <person name="Yang W.F."/>
            <person name="Lam T.T."/>
            <person name="Chang Q.C."/>
            <person name="Ding S.J."/>
            <person name="Wang X.J."/>
            <person name="Zhu J.G."/>
            <person name="Ruan X.D."/>
            <person name="Zhao L."/>
            <person name="Wei J.T."/>
            <person name="Ye R.Z."/>
            <person name="Que T.C."/>
            <person name="Du C.H."/>
            <person name="Zhou Y.H."/>
            <person name="Cheng J.X."/>
            <person name="Dai P.F."/>
            <person name="Guo W.B."/>
            <person name="Han X.H."/>
            <person name="Huang E.J."/>
            <person name="Li L.F."/>
            <person name="Wei W."/>
            <person name="Gao Y.C."/>
            <person name="Liu J.Z."/>
            <person name="Shao H.Z."/>
            <person name="Wang X."/>
            <person name="Wang C.C."/>
            <person name="Yang T.C."/>
            <person name="Huo Q.B."/>
            <person name="Li W."/>
            <person name="Chen H.Y."/>
            <person name="Chen S.E."/>
            <person name="Zhou L.G."/>
            <person name="Ni X.B."/>
            <person name="Tian J.H."/>
            <person name="Sheng Y."/>
            <person name="Liu T."/>
            <person name="Pan Y.S."/>
            <person name="Xia L.Y."/>
            <person name="Li J."/>
            <person name="Zhao F."/>
            <person name="Cao W.C."/>
        </authorList>
    </citation>
    <scope>NUCLEOTIDE SEQUENCE</scope>
    <source>
        <strain evidence="4">Rsan-2018</strain>
    </source>
</reference>
<keyword evidence="5" id="KW-1185">Reference proteome</keyword>
<sequence>MSDSNAERVCLELVNKIIIQCQLPHPRIGKLSALSHQLVLMLFKACCGIEVPGLIENPRTRVEEALNVQAALDILANRVLLTSLPHIDSRDVVGCDPHVVLHLLEILAGCLDLQGASSSSLSSPDSSLPVSSSERAAHRNTCRRCGATNGTTSHSTPRESSSSDSESFYSEASCFLCDYVAARERSAAAAARSRSRAYPEHLPRNVSTPETPSPPTSYTTAESGLDDIDAKKFADGGAAGYSVPRTAFEGRRQGSPYWLRGTPKRADSDSTESDSSVEERLKATLAELRQRLAEADKLADDQRPLRKRPRPVKKSVLLSPSVRAVKRVGSSGTSRKRLRSETEVAPEDESSPDVSMSPHAERVLRRLHEQHVRFAIHSASSASDVAVDAEQLQRKYEELQERHERKMEQLQRDLARSRRLNELDAQRQLHQAIDALEKDRRQQAARLKRHHDERSRIMRSRRLSYKHRQQQMLQEEFKESIRARKQDLIDIQAAVRERQVREQDRHRVYLASLENFYQTQLSLLTESLAKEKVEMKQRAAAQSRVLERMRRDFKEQLEAETQSLYRLVAETQEGWVSTNKAAPSQKRSRRV</sequence>
<feature type="region of interest" description="Disordered" evidence="2">
    <location>
        <begin position="120"/>
        <end position="165"/>
    </location>
</feature>
<evidence type="ECO:0000313" key="5">
    <source>
        <dbReference type="Proteomes" id="UP000821837"/>
    </source>
</evidence>
<dbReference type="Pfam" id="PF19016">
    <property type="entry name" value="DUF5745"/>
    <property type="match status" value="1"/>
</dbReference>
<feature type="compositionally biased region" description="Low complexity" evidence="2">
    <location>
        <begin position="120"/>
        <end position="133"/>
    </location>
</feature>
<dbReference type="GO" id="GO:0005813">
    <property type="term" value="C:centrosome"/>
    <property type="evidence" value="ECO:0007669"/>
    <property type="project" value="InterPro"/>
</dbReference>
<protein>
    <recommendedName>
        <fullName evidence="3">DUF5745 domain-containing protein</fullName>
    </recommendedName>
</protein>
<feature type="coiled-coil region" evidence="1">
    <location>
        <begin position="382"/>
        <end position="453"/>
    </location>
</feature>
<comment type="caution">
    <text evidence="4">The sequence shown here is derived from an EMBL/GenBank/DDBJ whole genome shotgun (WGS) entry which is preliminary data.</text>
</comment>
<dbReference type="EMBL" id="JABSTV010001253">
    <property type="protein sequence ID" value="KAH7944191.1"/>
    <property type="molecule type" value="Genomic_DNA"/>
</dbReference>
<evidence type="ECO:0000256" key="2">
    <source>
        <dbReference type="SAM" id="MobiDB-lite"/>
    </source>
</evidence>
<proteinExistence type="predicted"/>
<organism evidence="4 5">
    <name type="scientific">Rhipicephalus sanguineus</name>
    <name type="common">Brown dog tick</name>
    <name type="synonym">Ixodes sanguineus</name>
    <dbReference type="NCBI Taxonomy" id="34632"/>
    <lineage>
        <taxon>Eukaryota</taxon>
        <taxon>Metazoa</taxon>
        <taxon>Ecdysozoa</taxon>
        <taxon>Arthropoda</taxon>
        <taxon>Chelicerata</taxon>
        <taxon>Arachnida</taxon>
        <taxon>Acari</taxon>
        <taxon>Parasitiformes</taxon>
        <taxon>Ixodida</taxon>
        <taxon>Ixodoidea</taxon>
        <taxon>Ixodidae</taxon>
        <taxon>Rhipicephalinae</taxon>
        <taxon>Rhipicephalus</taxon>
        <taxon>Rhipicephalus</taxon>
    </lineage>
</organism>
<dbReference type="PANTHER" id="PTHR22545">
    <property type="entry name" value="CENTROSOMAL PROTEIN OF 95 KDA"/>
    <property type="match status" value="1"/>
</dbReference>
<feature type="region of interest" description="Disordered" evidence="2">
    <location>
        <begin position="252"/>
        <end position="279"/>
    </location>
</feature>
<gene>
    <name evidence="4" type="ORF">HPB52_016967</name>
</gene>
<name>A0A9D4PJ57_RHISA</name>
<evidence type="ECO:0000313" key="4">
    <source>
        <dbReference type="EMBL" id="KAH7944191.1"/>
    </source>
</evidence>
<evidence type="ECO:0000259" key="3">
    <source>
        <dbReference type="Pfam" id="PF19016"/>
    </source>
</evidence>
<feature type="region of interest" description="Disordered" evidence="2">
    <location>
        <begin position="191"/>
        <end position="225"/>
    </location>
</feature>
<dbReference type="PANTHER" id="PTHR22545:SF0">
    <property type="entry name" value="CENTROSOMAL PROTEIN OF 95 KDA"/>
    <property type="match status" value="1"/>
</dbReference>
<feature type="compositionally biased region" description="Low complexity" evidence="2">
    <location>
        <begin position="151"/>
        <end position="165"/>
    </location>
</feature>
<dbReference type="AlphaFoldDB" id="A0A9D4PJ57"/>
<feature type="domain" description="DUF5745" evidence="3">
    <location>
        <begin position="51"/>
        <end position="110"/>
    </location>
</feature>
<dbReference type="InterPro" id="IPR026619">
    <property type="entry name" value="CEP95"/>
</dbReference>
<feature type="region of interest" description="Disordered" evidence="2">
    <location>
        <begin position="324"/>
        <end position="358"/>
    </location>
</feature>
<evidence type="ECO:0000256" key="1">
    <source>
        <dbReference type="SAM" id="Coils"/>
    </source>
</evidence>
<dbReference type="VEuPathDB" id="VectorBase:RSAN_034963"/>
<dbReference type="GO" id="GO:0000922">
    <property type="term" value="C:spindle pole"/>
    <property type="evidence" value="ECO:0007669"/>
    <property type="project" value="InterPro"/>
</dbReference>
<dbReference type="Proteomes" id="UP000821837">
    <property type="component" value="Unassembled WGS sequence"/>
</dbReference>